<dbReference type="PANTHER" id="PTHR30146">
    <property type="entry name" value="LACI-RELATED TRANSCRIPTIONAL REPRESSOR"/>
    <property type="match status" value="1"/>
</dbReference>
<dbReference type="Gene3D" id="3.40.50.2300">
    <property type="match status" value="2"/>
</dbReference>
<keyword evidence="3" id="KW-0804">Transcription</keyword>
<proteinExistence type="predicted"/>
<dbReference type="SUPFAM" id="SSF47413">
    <property type="entry name" value="lambda repressor-like DNA-binding domains"/>
    <property type="match status" value="1"/>
</dbReference>
<name>A0A1H0L914_9RHOB</name>
<dbReference type="InterPro" id="IPR000843">
    <property type="entry name" value="HTH_LacI"/>
</dbReference>
<dbReference type="PANTHER" id="PTHR30146:SF109">
    <property type="entry name" value="HTH-TYPE TRANSCRIPTIONAL REGULATOR GALS"/>
    <property type="match status" value="1"/>
</dbReference>
<accession>A0A1H0L914</accession>
<dbReference type="GO" id="GO:0000976">
    <property type="term" value="F:transcription cis-regulatory region binding"/>
    <property type="evidence" value="ECO:0007669"/>
    <property type="project" value="TreeGrafter"/>
</dbReference>
<keyword evidence="1" id="KW-0805">Transcription regulation</keyword>
<dbReference type="InterPro" id="IPR046335">
    <property type="entry name" value="LacI/GalR-like_sensor"/>
</dbReference>
<sequence length="334" mass="35915">MTTVLDVAKRAGVSPATVSRVLSEKSIVAPATKERVLRAVRELGYEPNLFAQGLRSGKNNTVAFAIGDIEQYVYLQLSQHMQNALEANGLDLLLFNLGHRGDRFEAILARAKALRLSGLILATPDPVDMAAIGSFRSEVEFSACPIIVVGQDRSADGIPSVWHDDDQGAFEATDYLLRRGCRKIGYVGRIEGSAVGSWRYQGYRRALGEWGVEVAGERVFDCAYRYPAGYASGEKIAARQEDFDAVVCGSDEMALGVMAAAADAGIAVPGALSIIGFGDIEWASFVRPAMTTLSTNYRELATQAAQIVVSAESPAGPVLQHKIGRQLMIRGSTI</sequence>
<evidence type="ECO:0000256" key="1">
    <source>
        <dbReference type="ARBA" id="ARBA00023015"/>
    </source>
</evidence>
<dbReference type="InterPro" id="IPR028082">
    <property type="entry name" value="Peripla_BP_I"/>
</dbReference>
<dbReference type="SMART" id="SM00354">
    <property type="entry name" value="HTH_LACI"/>
    <property type="match status" value="1"/>
</dbReference>
<dbReference type="SUPFAM" id="SSF53822">
    <property type="entry name" value="Periplasmic binding protein-like I"/>
    <property type="match status" value="1"/>
</dbReference>
<evidence type="ECO:0000256" key="3">
    <source>
        <dbReference type="ARBA" id="ARBA00023163"/>
    </source>
</evidence>
<evidence type="ECO:0000313" key="6">
    <source>
        <dbReference type="Proteomes" id="UP000324252"/>
    </source>
</evidence>
<dbReference type="EMBL" id="FQZZ01000008">
    <property type="protein sequence ID" value="SHK69844.1"/>
    <property type="molecule type" value="Genomic_DNA"/>
</dbReference>
<evidence type="ECO:0000256" key="2">
    <source>
        <dbReference type="ARBA" id="ARBA00023125"/>
    </source>
</evidence>
<dbReference type="InterPro" id="IPR010982">
    <property type="entry name" value="Lambda_DNA-bd_dom_sf"/>
</dbReference>
<gene>
    <name evidence="5" type="ORF">SAMN05444142_10811</name>
</gene>
<dbReference type="PROSITE" id="PS50932">
    <property type="entry name" value="HTH_LACI_2"/>
    <property type="match status" value="1"/>
</dbReference>
<keyword evidence="2" id="KW-0238">DNA-binding</keyword>
<dbReference type="Proteomes" id="UP000324252">
    <property type="component" value="Unassembled WGS sequence"/>
</dbReference>
<evidence type="ECO:0000313" key="5">
    <source>
        <dbReference type="EMBL" id="SHK69844.1"/>
    </source>
</evidence>
<keyword evidence="6" id="KW-1185">Reference proteome</keyword>
<dbReference type="PROSITE" id="PS00356">
    <property type="entry name" value="HTH_LACI_1"/>
    <property type="match status" value="1"/>
</dbReference>
<dbReference type="CDD" id="cd01392">
    <property type="entry name" value="HTH_LacI"/>
    <property type="match status" value="1"/>
</dbReference>
<organism evidence="5 6">
    <name type="scientific">Lutimaribacter pacificus</name>
    <dbReference type="NCBI Taxonomy" id="391948"/>
    <lineage>
        <taxon>Bacteria</taxon>
        <taxon>Pseudomonadati</taxon>
        <taxon>Pseudomonadota</taxon>
        <taxon>Alphaproteobacteria</taxon>
        <taxon>Rhodobacterales</taxon>
        <taxon>Roseobacteraceae</taxon>
        <taxon>Lutimaribacter</taxon>
    </lineage>
</organism>
<dbReference type="OrthoDB" id="60111at2"/>
<dbReference type="GO" id="GO:0003700">
    <property type="term" value="F:DNA-binding transcription factor activity"/>
    <property type="evidence" value="ECO:0007669"/>
    <property type="project" value="TreeGrafter"/>
</dbReference>
<protein>
    <submittedName>
        <fullName evidence="5">Transcriptional regulator, LacI family</fullName>
    </submittedName>
</protein>
<dbReference type="Pfam" id="PF00356">
    <property type="entry name" value="LacI"/>
    <property type="match status" value="1"/>
</dbReference>
<dbReference type="CDD" id="cd06267">
    <property type="entry name" value="PBP1_LacI_sugar_binding-like"/>
    <property type="match status" value="1"/>
</dbReference>
<evidence type="ECO:0000259" key="4">
    <source>
        <dbReference type="PROSITE" id="PS50932"/>
    </source>
</evidence>
<dbReference type="Pfam" id="PF13377">
    <property type="entry name" value="Peripla_BP_3"/>
    <property type="match status" value="1"/>
</dbReference>
<feature type="domain" description="HTH lacI-type" evidence="4">
    <location>
        <begin position="2"/>
        <end position="56"/>
    </location>
</feature>
<dbReference type="PRINTS" id="PR00036">
    <property type="entry name" value="HTHLACI"/>
</dbReference>
<dbReference type="Gene3D" id="1.10.260.40">
    <property type="entry name" value="lambda repressor-like DNA-binding domains"/>
    <property type="match status" value="1"/>
</dbReference>
<dbReference type="RefSeq" id="WP_149789144.1">
    <property type="nucleotide sequence ID" value="NZ_FNIO01000007.1"/>
</dbReference>
<dbReference type="AlphaFoldDB" id="A0A1H0L914"/>
<reference evidence="5 6" key="1">
    <citation type="submission" date="2016-11" db="EMBL/GenBank/DDBJ databases">
        <authorList>
            <person name="Varghese N."/>
            <person name="Submissions S."/>
        </authorList>
    </citation>
    <scope>NUCLEOTIDE SEQUENCE [LARGE SCALE GENOMIC DNA]</scope>
    <source>
        <strain evidence="5 6">DSM 29620</strain>
    </source>
</reference>